<dbReference type="OrthoDB" id="10630102at2759"/>
<name>A0A8S1JD85_9CHLO</name>
<dbReference type="Proteomes" id="UP000708148">
    <property type="component" value="Unassembled WGS sequence"/>
</dbReference>
<keyword evidence="2" id="KW-1185">Reference proteome</keyword>
<sequence>MTDAGSDGPGLQNVVMEEFMRCSLPPPVLNTLHNAGVQPHEVLSALYPEHVAAQVLEHLSNPGAFARRDSLPRPSTEQTSFPFRFRDDAVESQFLQWETSYMKWHLIGYSLFLFGLLGVHLNICNPEPHPEPNTCACSFLQQPWPCGSRQILALGFVLIWMPIACSALPQPYNYKYRELMCATHQLMACYLVSSFTDQVAALHIGTTWRILDPLFFCVVPILIESIGAKVLKALDRGMMIFVHIADSGHTARSVEHCADAIYHLAMVFNRAGFQIDAIL</sequence>
<dbReference type="EMBL" id="CAJHUC010003014">
    <property type="protein sequence ID" value="CAD7705084.1"/>
    <property type="molecule type" value="Genomic_DNA"/>
</dbReference>
<protein>
    <submittedName>
        <fullName evidence="1">Uncharacterized protein</fullName>
    </submittedName>
</protein>
<gene>
    <name evidence="1" type="ORF">OSTQU699_LOCUS10439</name>
</gene>
<proteinExistence type="predicted"/>
<evidence type="ECO:0000313" key="1">
    <source>
        <dbReference type="EMBL" id="CAD7705084.1"/>
    </source>
</evidence>
<reference evidence="1" key="1">
    <citation type="submission" date="2020-12" db="EMBL/GenBank/DDBJ databases">
        <authorList>
            <person name="Iha C."/>
        </authorList>
    </citation>
    <scope>NUCLEOTIDE SEQUENCE</scope>
</reference>
<comment type="caution">
    <text evidence="1">The sequence shown here is derived from an EMBL/GenBank/DDBJ whole genome shotgun (WGS) entry which is preliminary data.</text>
</comment>
<evidence type="ECO:0000313" key="2">
    <source>
        <dbReference type="Proteomes" id="UP000708148"/>
    </source>
</evidence>
<accession>A0A8S1JD85</accession>
<organism evidence="1 2">
    <name type="scientific">Ostreobium quekettii</name>
    <dbReference type="NCBI Taxonomy" id="121088"/>
    <lineage>
        <taxon>Eukaryota</taxon>
        <taxon>Viridiplantae</taxon>
        <taxon>Chlorophyta</taxon>
        <taxon>core chlorophytes</taxon>
        <taxon>Ulvophyceae</taxon>
        <taxon>TCBD clade</taxon>
        <taxon>Bryopsidales</taxon>
        <taxon>Ostreobineae</taxon>
        <taxon>Ostreobiaceae</taxon>
        <taxon>Ostreobium</taxon>
    </lineage>
</organism>
<dbReference type="AlphaFoldDB" id="A0A8S1JD85"/>